<name>A6HFA3_RAT</name>
<dbReference type="AlphaFoldDB" id="A6HFA3"/>
<protein>
    <submittedName>
        <fullName evidence="1">Similar to Prr6 protein (Predicted), isoform CRA_a</fullName>
    </submittedName>
</protein>
<reference evidence="1 2" key="1">
    <citation type="submission" date="2005-07" db="EMBL/GenBank/DDBJ databases">
        <authorList>
            <person name="Mural R.J."/>
            <person name="Li P.W."/>
            <person name="Adams M.D."/>
            <person name="Amanatides P.G."/>
            <person name="Baden-Tillson H."/>
            <person name="Barnstead M."/>
            <person name="Chin S.H."/>
            <person name="Dew I."/>
            <person name="Evans C.A."/>
            <person name="Ferriera S."/>
            <person name="Flanigan M."/>
            <person name="Fosler C."/>
            <person name="Glodek A."/>
            <person name="Gu Z."/>
            <person name="Holt R.A."/>
            <person name="Jennings D."/>
            <person name="Kraft C.L."/>
            <person name="Lu F."/>
            <person name="Nguyen T."/>
            <person name="Nusskern D.R."/>
            <person name="Pfannkoch C.M."/>
            <person name="Sitter C."/>
            <person name="Sutton G.G."/>
            <person name="Venter J.C."/>
            <person name="Wang Z."/>
            <person name="Woodage T."/>
            <person name="Zheng X.H."/>
            <person name="Zhong F."/>
        </authorList>
    </citation>
    <scope>NUCLEOTIDE SEQUENCE [LARGE SCALE GENOMIC DNA]</scope>
    <source>
        <strain>BN</strain>
        <strain evidence="2">Sprague-Dawley</strain>
    </source>
</reference>
<dbReference type="EMBL" id="CH473948">
    <property type="protein sequence ID" value="EDM04708.1"/>
    <property type="molecule type" value="Genomic_DNA"/>
</dbReference>
<dbReference type="Proteomes" id="UP000234681">
    <property type="component" value="Chromosome 10"/>
</dbReference>
<accession>A6HFA3</accession>
<evidence type="ECO:0000313" key="1">
    <source>
        <dbReference type="EMBL" id="EDM04708.1"/>
    </source>
</evidence>
<evidence type="ECO:0000313" key="2">
    <source>
        <dbReference type="Proteomes" id="UP000234681"/>
    </source>
</evidence>
<organism evidence="1 2">
    <name type="scientific">Rattus norvegicus</name>
    <name type="common">Rat</name>
    <dbReference type="NCBI Taxonomy" id="10116"/>
    <lineage>
        <taxon>Eukaryota</taxon>
        <taxon>Metazoa</taxon>
        <taxon>Chordata</taxon>
        <taxon>Craniata</taxon>
        <taxon>Vertebrata</taxon>
        <taxon>Euteleostomi</taxon>
        <taxon>Mammalia</taxon>
        <taxon>Eutheria</taxon>
        <taxon>Euarchontoglires</taxon>
        <taxon>Glires</taxon>
        <taxon>Rodentia</taxon>
        <taxon>Myomorpha</taxon>
        <taxon>Muroidea</taxon>
        <taxon>Muridae</taxon>
        <taxon>Murinae</taxon>
        <taxon>Rattus</taxon>
    </lineage>
</organism>
<gene>
    <name evidence="1" type="primary">RGD1565681_predicted</name>
    <name evidence="1" type="ORF">rCG_33862</name>
</gene>
<proteinExistence type="predicted"/>
<sequence>MGVCRCAGLGCHLHSPCPCSSLQPPFL</sequence>